<gene>
    <name evidence="1" type="ORF">ATANTOWER_009323</name>
</gene>
<sequence>MNELNLLQRTATGYNRLPSVATVVDTHSFPCDMDRQLQESSVSERAHEDSEWLHERSAVWSQARLVEEVKAECFDIISYLCLFCTLSLFSTFTPCFSLSLSVCL</sequence>
<comment type="caution">
    <text evidence="1">The sequence shown here is derived from an EMBL/GenBank/DDBJ whole genome shotgun (WGS) entry which is preliminary data.</text>
</comment>
<evidence type="ECO:0000313" key="2">
    <source>
        <dbReference type="Proteomes" id="UP001345963"/>
    </source>
</evidence>
<accession>A0ABU7BSA2</accession>
<proteinExistence type="predicted"/>
<protein>
    <submittedName>
        <fullName evidence="1">Uncharacterized protein</fullName>
    </submittedName>
</protein>
<organism evidence="1 2">
    <name type="scientific">Ataeniobius toweri</name>
    <dbReference type="NCBI Taxonomy" id="208326"/>
    <lineage>
        <taxon>Eukaryota</taxon>
        <taxon>Metazoa</taxon>
        <taxon>Chordata</taxon>
        <taxon>Craniata</taxon>
        <taxon>Vertebrata</taxon>
        <taxon>Euteleostomi</taxon>
        <taxon>Actinopterygii</taxon>
        <taxon>Neopterygii</taxon>
        <taxon>Teleostei</taxon>
        <taxon>Neoteleostei</taxon>
        <taxon>Acanthomorphata</taxon>
        <taxon>Ovalentaria</taxon>
        <taxon>Atherinomorphae</taxon>
        <taxon>Cyprinodontiformes</taxon>
        <taxon>Goodeidae</taxon>
        <taxon>Ataeniobius</taxon>
    </lineage>
</organism>
<reference evidence="1 2" key="1">
    <citation type="submission" date="2021-07" db="EMBL/GenBank/DDBJ databases">
        <authorList>
            <person name="Palmer J.M."/>
        </authorList>
    </citation>
    <scope>NUCLEOTIDE SEQUENCE [LARGE SCALE GENOMIC DNA]</scope>
    <source>
        <strain evidence="1 2">AT_MEX2019</strain>
        <tissue evidence="1">Muscle</tissue>
    </source>
</reference>
<dbReference type="EMBL" id="JAHUTI010061148">
    <property type="protein sequence ID" value="MED6252264.1"/>
    <property type="molecule type" value="Genomic_DNA"/>
</dbReference>
<dbReference type="Proteomes" id="UP001345963">
    <property type="component" value="Unassembled WGS sequence"/>
</dbReference>
<evidence type="ECO:0000313" key="1">
    <source>
        <dbReference type="EMBL" id="MED6252264.1"/>
    </source>
</evidence>
<keyword evidence="2" id="KW-1185">Reference proteome</keyword>
<name>A0ABU7BSA2_9TELE</name>